<name>A0A449B1Z3_9BACT</name>
<gene>
    <name evidence="2" type="ORF">NCTC10181_00447</name>
</gene>
<keyword evidence="1" id="KW-0812">Transmembrane</keyword>
<reference evidence="2 3" key="1">
    <citation type="submission" date="2019-01" db="EMBL/GenBank/DDBJ databases">
        <authorList>
            <consortium name="Pathogen Informatics"/>
        </authorList>
    </citation>
    <scope>NUCLEOTIDE SEQUENCE [LARGE SCALE GENOMIC DNA]</scope>
    <source>
        <strain evidence="2 3">NCTC10181</strain>
    </source>
</reference>
<accession>A0A449B1Z3</accession>
<dbReference type="AlphaFoldDB" id="A0A449B1Z3"/>
<evidence type="ECO:0000256" key="1">
    <source>
        <dbReference type="SAM" id="Phobius"/>
    </source>
</evidence>
<dbReference type="EMBL" id="LR215036">
    <property type="protein sequence ID" value="VEU74593.1"/>
    <property type="molecule type" value="Genomic_DNA"/>
</dbReference>
<keyword evidence="3" id="KW-1185">Reference proteome</keyword>
<feature type="transmembrane region" description="Helical" evidence="1">
    <location>
        <begin position="6"/>
        <end position="30"/>
    </location>
</feature>
<dbReference type="Proteomes" id="UP000290985">
    <property type="component" value="Chromosome"/>
</dbReference>
<protein>
    <submittedName>
        <fullName evidence="2">Uncharacterized protein</fullName>
    </submittedName>
</protein>
<dbReference type="KEGG" id="mcit:NCTC10181_00447"/>
<keyword evidence="1" id="KW-0472">Membrane</keyword>
<sequence length="76" mass="8940">MNSFYYGTISFSIGASLFLIAIVLIFYFVYKSIDKDEYRKIFKAVYIKVENVISFKDNLIFDKKFLKGCEIIKKEA</sequence>
<keyword evidence="1" id="KW-1133">Transmembrane helix</keyword>
<evidence type="ECO:0000313" key="2">
    <source>
        <dbReference type="EMBL" id="VEU74593.1"/>
    </source>
</evidence>
<proteinExistence type="predicted"/>
<dbReference type="RefSeq" id="WP_129725408.1">
    <property type="nucleotide sequence ID" value="NZ_LR215036.1"/>
</dbReference>
<organism evidence="2 3">
    <name type="scientific">Mycoplasmopsis citelli</name>
    <dbReference type="NCBI Taxonomy" id="171281"/>
    <lineage>
        <taxon>Bacteria</taxon>
        <taxon>Bacillati</taxon>
        <taxon>Mycoplasmatota</taxon>
        <taxon>Mycoplasmoidales</taxon>
        <taxon>Metamycoplasmataceae</taxon>
        <taxon>Mycoplasmopsis</taxon>
    </lineage>
</organism>
<evidence type="ECO:0000313" key="3">
    <source>
        <dbReference type="Proteomes" id="UP000290985"/>
    </source>
</evidence>